<dbReference type="RefSeq" id="WP_158351422.1">
    <property type="nucleotide sequence ID" value="NZ_JAHQCX010000012.1"/>
</dbReference>
<comment type="caution">
    <text evidence="3">The sequence shown here is derived from an EMBL/GenBank/DDBJ whole genome shotgun (WGS) entry which is preliminary data.</text>
</comment>
<dbReference type="PANTHER" id="PTHR43567:SF5">
    <property type="entry name" value="HYPOTHETICAL CYTOSOLIC PROTEIN"/>
    <property type="match status" value="1"/>
</dbReference>
<name>A0ABS6KAU0_9FIRM</name>
<evidence type="ECO:0000313" key="4">
    <source>
        <dbReference type="Proteomes" id="UP001314681"/>
    </source>
</evidence>
<protein>
    <submittedName>
        <fullName evidence="3">Flavin reductase family protein</fullName>
    </submittedName>
</protein>
<dbReference type="SUPFAM" id="SSF50475">
    <property type="entry name" value="FMN-binding split barrel"/>
    <property type="match status" value="1"/>
</dbReference>
<dbReference type="Pfam" id="PF01613">
    <property type="entry name" value="Flavin_Reduct"/>
    <property type="match status" value="1"/>
</dbReference>
<dbReference type="PANTHER" id="PTHR43567">
    <property type="entry name" value="FLAVOREDOXIN-RELATED-RELATED"/>
    <property type="match status" value="1"/>
</dbReference>
<dbReference type="EMBL" id="JAHQCX010000012">
    <property type="protein sequence ID" value="MBU9727626.1"/>
    <property type="molecule type" value="Genomic_DNA"/>
</dbReference>
<proteinExistence type="inferred from homology"/>
<gene>
    <name evidence="3" type="ORF">KTH90_16575</name>
</gene>
<dbReference type="InterPro" id="IPR012349">
    <property type="entry name" value="Split_barrel_FMN-bd"/>
</dbReference>
<dbReference type="Gene3D" id="2.30.110.10">
    <property type="entry name" value="Electron Transport, Fmn-binding Protein, Chain A"/>
    <property type="match status" value="1"/>
</dbReference>
<evidence type="ECO:0000259" key="2">
    <source>
        <dbReference type="Pfam" id="PF01613"/>
    </source>
</evidence>
<sequence>MGFKEKKAEELLFNPFTKIGKEWMLITAGDEEKFNTMTASWGGVGVLWGKNTVTVYIRESRYTKEFVDAGDTFTVAFFSEAYRKALNICGSVSGRDEDKVKRAGLTPCYMDKTTAFEEADMIFVCKRLYHAEMSSQNFDAPENDEKWYSTKDYHTMYIAEIQKVLVRDHTAD</sequence>
<accession>A0ABS6KAU0</accession>
<reference evidence="3 4" key="1">
    <citation type="submission" date="2021-06" db="EMBL/GenBank/DDBJ databases">
        <title>Description of novel taxa of the family Lachnospiraceae.</title>
        <authorList>
            <person name="Chaplin A.V."/>
            <person name="Sokolova S.R."/>
            <person name="Pikina A.P."/>
            <person name="Korzhanova M."/>
            <person name="Belova V."/>
            <person name="Korostin D."/>
            <person name="Efimov B.A."/>
        </authorList>
    </citation>
    <scope>NUCLEOTIDE SEQUENCE [LARGE SCALE GENOMIC DNA]</scope>
    <source>
        <strain evidence="3 4">ASD4241</strain>
    </source>
</reference>
<evidence type="ECO:0000313" key="3">
    <source>
        <dbReference type="EMBL" id="MBU9727626.1"/>
    </source>
</evidence>
<dbReference type="Proteomes" id="UP001314681">
    <property type="component" value="Unassembled WGS sequence"/>
</dbReference>
<comment type="similarity">
    <text evidence="1">Belongs to the flavoredoxin family.</text>
</comment>
<dbReference type="InterPro" id="IPR052174">
    <property type="entry name" value="Flavoredoxin"/>
</dbReference>
<keyword evidence="4" id="KW-1185">Reference proteome</keyword>
<dbReference type="InterPro" id="IPR002563">
    <property type="entry name" value="Flavin_Rdtase-like_dom"/>
</dbReference>
<feature type="domain" description="Flavin reductase like" evidence="2">
    <location>
        <begin position="22"/>
        <end position="169"/>
    </location>
</feature>
<evidence type="ECO:0000256" key="1">
    <source>
        <dbReference type="ARBA" id="ARBA00038054"/>
    </source>
</evidence>
<organism evidence="3 4">
    <name type="scientific">Diplocloster modestus</name>
    <dbReference type="NCBI Taxonomy" id="2850322"/>
    <lineage>
        <taxon>Bacteria</taxon>
        <taxon>Bacillati</taxon>
        <taxon>Bacillota</taxon>
        <taxon>Clostridia</taxon>
        <taxon>Lachnospirales</taxon>
        <taxon>Lachnospiraceae</taxon>
        <taxon>Diplocloster</taxon>
    </lineage>
</organism>